<evidence type="ECO:0000313" key="3">
    <source>
        <dbReference type="EMBL" id="NEV66443.1"/>
    </source>
</evidence>
<reference evidence="3" key="2">
    <citation type="journal article" date="2015" name="Genome Announc.">
        <title>Draft Genome Sequence of Filamentous Marine Cyanobacterium Lyngbya confervoides Strain BDU141951.</title>
        <authorList>
            <person name="Chandrababunaidu M.M."/>
            <person name="Sen D."/>
            <person name="Tripathy S."/>
        </authorList>
    </citation>
    <scope>NUCLEOTIDE SEQUENCE</scope>
    <source>
        <strain evidence="3">BDU141951</strain>
    </source>
</reference>
<protein>
    <submittedName>
        <fullName evidence="3">IS5 family transposase</fullName>
    </submittedName>
</protein>
<evidence type="ECO:0000259" key="1">
    <source>
        <dbReference type="Pfam" id="PF01609"/>
    </source>
</evidence>
<dbReference type="NCBIfam" id="NF033580">
    <property type="entry name" value="transpos_IS5_3"/>
    <property type="match status" value="1"/>
</dbReference>
<dbReference type="EMBL" id="JTHE02000003">
    <property type="protein sequence ID" value="NEV66443.1"/>
    <property type="molecule type" value="Genomic_DNA"/>
</dbReference>
<evidence type="ECO:0000259" key="2">
    <source>
        <dbReference type="Pfam" id="PF13340"/>
    </source>
</evidence>
<organism evidence="3">
    <name type="scientific">Lyngbya confervoides BDU141951</name>
    <dbReference type="NCBI Taxonomy" id="1574623"/>
    <lineage>
        <taxon>Bacteria</taxon>
        <taxon>Bacillati</taxon>
        <taxon>Cyanobacteriota</taxon>
        <taxon>Cyanophyceae</taxon>
        <taxon>Oscillatoriophycideae</taxon>
        <taxon>Oscillatoriales</taxon>
        <taxon>Microcoleaceae</taxon>
        <taxon>Lyngbya</taxon>
    </lineage>
</organism>
<dbReference type="PANTHER" id="PTHR30007:SF0">
    <property type="entry name" value="TRANSPOSASE"/>
    <property type="match status" value="1"/>
</dbReference>
<name>A0A0C1YDC2_9CYAN</name>
<feature type="domain" description="Transposase IS4-like" evidence="1">
    <location>
        <begin position="103"/>
        <end position="260"/>
    </location>
</feature>
<dbReference type="AlphaFoldDB" id="A0A0C1YDC2"/>
<dbReference type="Pfam" id="PF13340">
    <property type="entry name" value="DUF4096"/>
    <property type="match status" value="1"/>
</dbReference>
<dbReference type="InterPro" id="IPR002559">
    <property type="entry name" value="Transposase_11"/>
</dbReference>
<dbReference type="GO" id="GO:0004803">
    <property type="term" value="F:transposase activity"/>
    <property type="evidence" value="ECO:0007669"/>
    <property type="project" value="InterPro"/>
</dbReference>
<dbReference type="PANTHER" id="PTHR30007">
    <property type="entry name" value="PHP DOMAIN PROTEIN"/>
    <property type="match status" value="1"/>
</dbReference>
<reference evidence="3" key="3">
    <citation type="submission" date="2020-02" db="EMBL/GenBank/DDBJ databases">
        <authorList>
            <person name="Sarangi A.N."/>
            <person name="Ghosh S."/>
            <person name="Mukherjee M."/>
            <person name="Tripathy S."/>
        </authorList>
    </citation>
    <scope>NUCLEOTIDE SEQUENCE</scope>
    <source>
        <strain evidence="3">BDU141951</strain>
    </source>
</reference>
<dbReference type="InterPro" id="IPR025161">
    <property type="entry name" value="IS402-like_dom"/>
</dbReference>
<sequence>MSKVYPSDLTAEQFAFLSTRFFLDTSDGAPRGRPRTTSLWAILNAIFYVLCEGCTWRGLPGDFPPWQTVYTYFRRWKKDGTLLAIHDELYVLSHLVEGRSNSPSELIVDSQSVKTATMIADEVGYDGAKRVKGRKRHLTIDTLGLVLRVLVTAADVPEREGGKRVLQKVKQMGATVRRVHTVWVDGGYDGAPFYQWAIDTLRWVIWVVLRPEAAQGFVLLKKRWKVERTFGWFNRYRRLSKDYEVLPETSEAFIYLAMIRIMVRRLA</sequence>
<proteinExistence type="predicted"/>
<dbReference type="Pfam" id="PF01609">
    <property type="entry name" value="DDE_Tnp_1"/>
    <property type="match status" value="1"/>
</dbReference>
<reference evidence="3" key="1">
    <citation type="submission" date="2014-11" db="EMBL/GenBank/DDBJ databases">
        <authorList>
            <person name="Malar M.C."/>
            <person name="Sen D."/>
            <person name="Tripathy S."/>
        </authorList>
    </citation>
    <scope>NUCLEOTIDE SEQUENCE</scope>
    <source>
        <strain evidence="3">BDU141951</strain>
    </source>
</reference>
<accession>A0A0C1YDC2</accession>
<dbReference type="GO" id="GO:0003677">
    <property type="term" value="F:DNA binding"/>
    <property type="evidence" value="ECO:0007669"/>
    <property type="project" value="InterPro"/>
</dbReference>
<feature type="domain" description="Insertion element IS402-like" evidence="2">
    <location>
        <begin position="9"/>
        <end position="86"/>
    </location>
</feature>
<comment type="caution">
    <text evidence="3">The sequence shown here is derived from an EMBL/GenBank/DDBJ whole genome shotgun (WGS) entry which is preliminary data.</text>
</comment>
<gene>
    <name evidence="3" type="ORF">QQ91_004885</name>
</gene>
<dbReference type="GO" id="GO:0006313">
    <property type="term" value="P:DNA transposition"/>
    <property type="evidence" value="ECO:0007669"/>
    <property type="project" value="InterPro"/>
</dbReference>